<keyword evidence="4" id="KW-1185">Reference proteome</keyword>
<feature type="region of interest" description="Disordered" evidence="1">
    <location>
        <begin position="1"/>
        <end position="45"/>
    </location>
</feature>
<dbReference type="EMBL" id="CP119108">
    <property type="protein sequence ID" value="WEG08719.1"/>
    <property type="molecule type" value="Genomic_DNA"/>
</dbReference>
<keyword evidence="2" id="KW-1133">Transmembrane helix</keyword>
<evidence type="ECO:0000313" key="3">
    <source>
        <dbReference type="EMBL" id="WEG08719.1"/>
    </source>
</evidence>
<dbReference type="RefSeq" id="WP_275278048.1">
    <property type="nucleotide sequence ID" value="NZ_CP119108.1"/>
</dbReference>
<evidence type="ECO:0000256" key="1">
    <source>
        <dbReference type="SAM" id="MobiDB-lite"/>
    </source>
</evidence>
<feature type="compositionally biased region" description="Pro residues" evidence="1">
    <location>
        <begin position="12"/>
        <end position="21"/>
    </location>
</feature>
<name>A0ABY8BX34_9MICO</name>
<gene>
    <name evidence="3" type="ORF">PU630_15965</name>
</gene>
<protein>
    <submittedName>
        <fullName evidence="3">Uncharacterized protein</fullName>
    </submittedName>
</protein>
<accession>A0ABY8BX34</accession>
<sequence>MEKEALDAAKPPGTPSGPPAMPAGATTMPPPALHTQASPAPGIPPRNAHPVRDLIAVGLTVAVLLAALAVGGFFVYRALYSPSAFVQHYLSLLANGHAADALKVPGVAIDRSDLEKAGLPKDSSEVLLRQSALSSLTDVQIVSETPEDDGDTAVAVTYKAGRYAGVTTFEIASDGWAGFVPVWRFARSPLAVIDLSVHGSMTFQVNDFRLDKRQVALAGTAVDPADPVPMLVFSPGVYSIRVDTTISYSQGVAVLSDAPMKDVPVEVQTQPTDKFVAVVQDRVDDFLEQCATQQVLQPTGCPFGYVVHNRLAGLPHWSIDQAPKVDVVPSGEGWAIPETDGKAHIVVDIQSIYDGSITHLDEDVPFTLVGTIDISANGAASIRVSEPGS</sequence>
<proteinExistence type="predicted"/>
<reference evidence="3 4" key="1">
    <citation type="submission" date="2023-03" db="EMBL/GenBank/DDBJ databases">
        <title>Genome sequence of Microbacterium sp. KACC 23027.</title>
        <authorList>
            <person name="Kim S."/>
            <person name="Heo J."/>
            <person name="Kwon S.-W."/>
        </authorList>
    </citation>
    <scope>NUCLEOTIDE SEQUENCE [LARGE SCALE GENOMIC DNA]</scope>
    <source>
        <strain evidence="3 4">KACC 23027</strain>
    </source>
</reference>
<feature type="transmembrane region" description="Helical" evidence="2">
    <location>
        <begin position="54"/>
        <end position="76"/>
    </location>
</feature>
<keyword evidence="2" id="KW-0812">Transmembrane</keyword>
<dbReference type="Proteomes" id="UP001214553">
    <property type="component" value="Chromosome"/>
</dbReference>
<evidence type="ECO:0000256" key="2">
    <source>
        <dbReference type="SAM" id="Phobius"/>
    </source>
</evidence>
<evidence type="ECO:0000313" key="4">
    <source>
        <dbReference type="Proteomes" id="UP001214553"/>
    </source>
</evidence>
<keyword evidence="2" id="KW-0472">Membrane</keyword>
<organism evidence="3 4">
    <name type="scientific">Microbacterium horticulturae</name>
    <dbReference type="NCBI Taxonomy" id="3028316"/>
    <lineage>
        <taxon>Bacteria</taxon>
        <taxon>Bacillati</taxon>
        <taxon>Actinomycetota</taxon>
        <taxon>Actinomycetes</taxon>
        <taxon>Micrococcales</taxon>
        <taxon>Microbacteriaceae</taxon>
        <taxon>Microbacterium</taxon>
    </lineage>
</organism>